<feature type="transmembrane region" description="Helical" evidence="1">
    <location>
        <begin position="73"/>
        <end position="92"/>
    </location>
</feature>
<keyword evidence="1" id="KW-1133">Transmembrane helix</keyword>
<dbReference type="AlphaFoldDB" id="A0A9X2PBH6"/>
<feature type="transmembrane region" description="Helical" evidence="1">
    <location>
        <begin position="43"/>
        <end position="61"/>
    </location>
</feature>
<proteinExistence type="predicted"/>
<feature type="transmembrane region" description="Helical" evidence="1">
    <location>
        <begin position="128"/>
        <end position="147"/>
    </location>
</feature>
<protein>
    <recommendedName>
        <fullName evidence="4">DUF3278 domain-containing protein</fullName>
    </recommendedName>
</protein>
<evidence type="ECO:0000256" key="1">
    <source>
        <dbReference type="SAM" id="Phobius"/>
    </source>
</evidence>
<keyword evidence="1" id="KW-0812">Transmembrane</keyword>
<keyword evidence="1" id="KW-0472">Membrane</keyword>
<evidence type="ECO:0000313" key="3">
    <source>
        <dbReference type="Proteomes" id="UP001142175"/>
    </source>
</evidence>
<evidence type="ECO:0008006" key="4">
    <source>
        <dbReference type="Google" id="ProtNLM"/>
    </source>
</evidence>
<gene>
    <name evidence="2" type="ORF">NU887_18380</name>
</gene>
<evidence type="ECO:0000313" key="2">
    <source>
        <dbReference type="EMBL" id="MCR9017007.1"/>
    </source>
</evidence>
<dbReference type="RefSeq" id="WP_258424851.1">
    <property type="nucleotide sequence ID" value="NZ_JANSUY010000022.1"/>
</dbReference>
<dbReference type="EMBL" id="JANSUY010000022">
    <property type="protein sequence ID" value="MCR9017007.1"/>
    <property type="molecule type" value="Genomic_DNA"/>
</dbReference>
<reference evidence="2" key="1">
    <citation type="submission" date="2022-08" db="EMBL/GenBank/DDBJ databases">
        <authorList>
            <person name="Zhang D."/>
        </authorList>
    </citation>
    <scope>NUCLEOTIDE SEQUENCE</scope>
    <source>
        <strain evidence="2">XJ19-11</strain>
    </source>
</reference>
<comment type="caution">
    <text evidence="2">The sequence shown here is derived from an EMBL/GenBank/DDBJ whole genome shotgun (WGS) entry which is preliminary data.</text>
</comment>
<feature type="transmembrane region" description="Helical" evidence="1">
    <location>
        <begin position="159"/>
        <end position="178"/>
    </location>
</feature>
<sequence>MELEEMKLAWNDLSKRVEKQEILNQQMIEKMTKDQFQSNLKKIALPEYIGTIICYLGAAYLSVNVPKLEEPLIQFFGVISIALLLILPIISLQSIRGMRKINLSSHSYLETIQIFGQQKIRFLKLQKLNISLGLFLLVIGVPVLLALQGKSLNPTPLFWMLYFPLGVMFFLGFSYWVLKYYNRKLQATEKLLTEVNE</sequence>
<name>A0A9X2PBH6_9BACT</name>
<accession>A0A9X2PBH6</accession>
<keyword evidence="3" id="KW-1185">Reference proteome</keyword>
<organism evidence="2 3">
    <name type="scientific">Aquiflexum gelatinilyticum</name>
    <dbReference type="NCBI Taxonomy" id="2961943"/>
    <lineage>
        <taxon>Bacteria</taxon>
        <taxon>Pseudomonadati</taxon>
        <taxon>Bacteroidota</taxon>
        <taxon>Cytophagia</taxon>
        <taxon>Cytophagales</taxon>
        <taxon>Cyclobacteriaceae</taxon>
        <taxon>Aquiflexum</taxon>
    </lineage>
</organism>
<dbReference type="Proteomes" id="UP001142175">
    <property type="component" value="Unassembled WGS sequence"/>
</dbReference>